<keyword evidence="3" id="KW-1185">Reference proteome</keyword>
<dbReference type="InterPro" id="IPR021301">
    <property type="entry name" value="DUF2779"/>
</dbReference>
<evidence type="ECO:0000313" key="3">
    <source>
        <dbReference type="Proteomes" id="UP000778797"/>
    </source>
</evidence>
<sequence length="492" mass="56734">MHQLTKTDFKYYLDCPESIWLLKNKPQIYPKGEFSLFAEKLIKEGYEVEAYAKQLFPNGLDLPEYGSPTATQNALTNAHSVYFQPSFNTTKDIFARIDILERLTDGKWHIYEVKSSTSIKKDRKHRQIEDACFQKYVLTECGYVVSKVSIIHLNKEYIKQGAIVANELLEITEVTEAVDSIYSSVVNQINAGSNFINKEIINETECSCIYKTRSNHCDAFNYFNTTIPEYSIYEIGRISAKKVGLLADNEQLAIIDIPLDFELNVNQQTQVASVKQEQPIINQSNIKRELDKLKFPLHFIDYETYASAIPRLDGLSPHKHLTFQVSIHTLTEDNTLTHFEYLLDTMQMPIGMLQAMQDFTGSTGTFVSWHASFEIGRNKDLIEWLPQFTNYLTYINEHTFDLETIFKKDYIDYRFHGSSSIKKVLPVLCPDISYSDLDVNNGTMALDTWGRMVLDPNFNEDIEATRKNLLDYCELDTLAMVKIYQVLKETIK</sequence>
<dbReference type="InterPro" id="IPR011604">
    <property type="entry name" value="PDDEXK-like_dom_sf"/>
</dbReference>
<dbReference type="EMBL" id="JAFMPT010000006">
    <property type="protein sequence ID" value="MCC1484245.1"/>
    <property type="molecule type" value="Genomic_DNA"/>
</dbReference>
<reference evidence="3" key="2">
    <citation type="submission" date="2023-07" db="EMBL/GenBank/DDBJ databases">
        <title>Genome of Winogradskyella sp. E313.</title>
        <authorList>
            <person name="Zhou Y."/>
        </authorList>
    </citation>
    <scope>NUCLEOTIDE SEQUENCE [LARGE SCALE GENOMIC DNA]</scope>
    <source>
        <strain evidence="3">E313</strain>
    </source>
</reference>
<evidence type="ECO:0000259" key="1">
    <source>
        <dbReference type="Pfam" id="PF11074"/>
    </source>
</evidence>
<dbReference type="Pfam" id="PF11074">
    <property type="entry name" value="DUF2779"/>
    <property type="match status" value="1"/>
</dbReference>
<reference evidence="3" key="1">
    <citation type="submission" date="2021-03" db="EMBL/GenBank/DDBJ databases">
        <title>Genome of Cognatishimia sp. F0-27.</title>
        <authorList>
            <person name="Ping X."/>
        </authorList>
    </citation>
    <scope>NUCLEOTIDE SEQUENCE [LARGE SCALE GENOMIC DNA]</scope>
    <source>
        <strain evidence="3">E313</strain>
    </source>
</reference>
<dbReference type="Gene3D" id="3.90.320.10">
    <property type="match status" value="1"/>
</dbReference>
<dbReference type="Proteomes" id="UP000778797">
    <property type="component" value="Unassembled WGS sequence"/>
</dbReference>
<feature type="domain" description="DUF2779" evidence="1">
    <location>
        <begin position="298"/>
        <end position="420"/>
    </location>
</feature>
<comment type="caution">
    <text evidence="2">The sequence shown here is derived from an EMBL/GenBank/DDBJ whole genome shotgun (WGS) entry which is preliminary data.</text>
</comment>
<evidence type="ECO:0000313" key="2">
    <source>
        <dbReference type="EMBL" id="MCC1484245.1"/>
    </source>
</evidence>
<gene>
    <name evidence="2" type="ORF">J1C55_06575</name>
</gene>
<name>A0ABS8EMD0_9FLAO</name>
<dbReference type="RefSeq" id="WP_227476686.1">
    <property type="nucleotide sequence ID" value="NZ_JAFMPT010000006.1"/>
</dbReference>
<protein>
    <submittedName>
        <fullName evidence="2">DUF2779 domain-containing protein</fullName>
    </submittedName>
</protein>
<organism evidence="2 3">
    <name type="scientific">Winogradskyella immobilis</name>
    <dbReference type="NCBI Taxonomy" id="2816852"/>
    <lineage>
        <taxon>Bacteria</taxon>
        <taxon>Pseudomonadati</taxon>
        <taxon>Bacteroidota</taxon>
        <taxon>Flavobacteriia</taxon>
        <taxon>Flavobacteriales</taxon>
        <taxon>Flavobacteriaceae</taxon>
        <taxon>Winogradskyella</taxon>
    </lineage>
</organism>
<accession>A0ABS8EMD0</accession>
<proteinExistence type="predicted"/>